<evidence type="ECO:0000256" key="2">
    <source>
        <dbReference type="ARBA" id="ARBA00022723"/>
    </source>
</evidence>
<dbReference type="InterPro" id="IPR003879">
    <property type="entry name" value="Butyrophylin_SPRY"/>
</dbReference>
<dbReference type="PANTHER" id="PTHR25465">
    <property type="entry name" value="B-BOX DOMAIN CONTAINING"/>
    <property type="match status" value="1"/>
</dbReference>
<dbReference type="InterPro" id="IPR003649">
    <property type="entry name" value="Bbox_C"/>
</dbReference>
<feature type="domain" description="B30.2/SPRY" evidence="13">
    <location>
        <begin position="337"/>
        <end position="523"/>
    </location>
</feature>
<evidence type="ECO:0000256" key="8">
    <source>
        <dbReference type="PROSITE-ProRule" id="PRU00024"/>
    </source>
</evidence>
<reference evidence="14" key="1">
    <citation type="submission" date="2009-11" db="EMBL/GenBank/DDBJ databases">
        <authorList>
            <consortium name="US DOE Joint Genome Institute (JGI-PGF)"/>
            <person name="Ottilar R."/>
            <person name="Schmutz J."/>
            <person name="Salamov A."/>
            <person name="Cheng J.F."/>
            <person name="Lucas S."/>
            <person name="Pitluck S."/>
            <person name="Gundlach H."/>
            <person name="Guo Y."/>
            <person name="Haberer G."/>
            <person name="Nasrallah J."/>
            <person name="Mayer K.F.X."/>
            <person name="van de Peer Y."/>
            <person name="Weigel D."/>
            <person name="Grigoriev I.V."/>
        </authorList>
    </citation>
    <scope>NUCLEOTIDE SEQUENCE</scope>
    <source>
        <strain evidence="14">Nigerian</strain>
    </source>
</reference>
<dbReference type="SUPFAM" id="SSF57850">
    <property type="entry name" value="RING/U-box"/>
    <property type="match status" value="1"/>
</dbReference>
<dbReference type="SMART" id="SM00449">
    <property type="entry name" value="SPRY"/>
    <property type="match status" value="1"/>
</dbReference>
<proteinExistence type="predicted"/>
<dbReference type="InterPro" id="IPR001870">
    <property type="entry name" value="B30.2/SPRY"/>
</dbReference>
<keyword evidence="7 9" id="KW-0175">Coiled coil</keyword>
<evidence type="ECO:0000256" key="3">
    <source>
        <dbReference type="ARBA" id="ARBA00022771"/>
    </source>
</evidence>
<evidence type="ECO:0000313" key="14">
    <source>
        <dbReference type="EMBL" id="OCA16732.1"/>
    </source>
</evidence>
<dbReference type="AlphaFoldDB" id="A0A1B8Y1C8"/>
<evidence type="ECO:0000259" key="11">
    <source>
        <dbReference type="PROSITE" id="PS50089"/>
    </source>
</evidence>
<accession>A0A1B8Y1C8</accession>
<evidence type="ECO:0000256" key="9">
    <source>
        <dbReference type="SAM" id="Coils"/>
    </source>
</evidence>
<evidence type="ECO:0000256" key="7">
    <source>
        <dbReference type="ARBA" id="ARBA00023054"/>
    </source>
</evidence>
<evidence type="ECO:0000259" key="12">
    <source>
        <dbReference type="PROSITE" id="PS50119"/>
    </source>
</evidence>
<name>A0A1B8Y1C8_XENTR</name>
<dbReference type="InterPro" id="IPR001841">
    <property type="entry name" value="Znf_RING"/>
</dbReference>
<keyword evidence="6" id="KW-0391">Immunity</keyword>
<dbReference type="InterPro" id="IPR043136">
    <property type="entry name" value="B30.2/SPRY_sf"/>
</dbReference>
<feature type="compositionally biased region" description="Pro residues" evidence="10">
    <location>
        <begin position="125"/>
        <end position="134"/>
    </location>
</feature>
<dbReference type="PROSITE" id="PS50089">
    <property type="entry name" value="ZF_RING_2"/>
    <property type="match status" value="1"/>
</dbReference>
<dbReference type="SMART" id="SM00502">
    <property type="entry name" value="BBC"/>
    <property type="match status" value="1"/>
</dbReference>
<dbReference type="Gene3D" id="2.60.120.920">
    <property type="match status" value="1"/>
</dbReference>
<keyword evidence="4" id="KW-0833">Ubl conjugation pathway</keyword>
<reference evidence="14" key="2">
    <citation type="journal article" date="2010" name="Science">
        <title>The genome of the Western clawed frog Xenopus tropicalis.</title>
        <authorList>
            <person name="Hellsten U."/>
            <person name="Harland R.M."/>
            <person name="Gilchrist M.J."/>
            <person name="Hendrix D."/>
            <person name="Jurka J."/>
            <person name="Kapitonov V."/>
            <person name="Ovcharenko I."/>
            <person name="Putnam N.H."/>
            <person name="Shu S."/>
            <person name="Taher L."/>
            <person name="Blitz I.L."/>
            <person name="Blumberg B."/>
            <person name="Dichmann D.S."/>
            <person name="Dubchak I."/>
            <person name="Amaya E."/>
            <person name="Detter J.C."/>
            <person name="Fletcher R."/>
            <person name="Gerhard D.S."/>
            <person name="Goodstein D."/>
            <person name="Graves T."/>
            <person name="Grigoriev I.V."/>
            <person name="Grimwood J."/>
            <person name="Kawashima T."/>
            <person name="Lindquist E."/>
            <person name="Lucas S.M."/>
            <person name="Mead P.E."/>
            <person name="Mitros T."/>
            <person name="Ogino H."/>
            <person name="Ohta Y."/>
            <person name="Poliakov A.V."/>
            <person name="Pollet N."/>
            <person name="Robert J."/>
            <person name="Salamov A."/>
            <person name="Sater A.K."/>
            <person name="Schmutz J."/>
            <person name="Terry A."/>
            <person name="Vize P.D."/>
            <person name="Warren W.C."/>
            <person name="Wells D."/>
            <person name="Wills A."/>
            <person name="Wilson R.K."/>
            <person name="Zimmerman L.B."/>
            <person name="Zorn A.M."/>
            <person name="Grainger R."/>
            <person name="Grammer T."/>
            <person name="Khokha M.K."/>
            <person name="Richardson P.M."/>
            <person name="Rokhsar D.S."/>
        </authorList>
    </citation>
    <scope>NUCLEOTIDE SEQUENCE [LARGE SCALE GENOMIC DNA]</scope>
    <source>
        <strain evidence="14">Nigerian</strain>
    </source>
</reference>
<dbReference type="SUPFAM" id="SSF57845">
    <property type="entry name" value="B-box zinc-binding domain"/>
    <property type="match status" value="1"/>
</dbReference>
<dbReference type="PROSITE" id="PS00518">
    <property type="entry name" value="ZF_RING_1"/>
    <property type="match status" value="1"/>
</dbReference>
<dbReference type="InterPro" id="IPR003877">
    <property type="entry name" value="SPRY_dom"/>
</dbReference>
<dbReference type="PROSITE" id="PS50188">
    <property type="entry name" value="B302_SPRY"/>
    <property type="match status" value="1"/>
</dbReference>
<dbReference type="PANTHER" id="PTHR25465:SF71">
    <property type="entry name" value="E3 UBIQUITIN-PROTEIN LIGASE TRIM39-LIKE"/>
    <property type="match status" value="1"/>
</dbReference>
<dbReference type="InterPro" id="IPR017907">
    <property type="entry name" value="Znf_RING_CS"/>
</dbReference>
<dbReference type="GO" id="GO:0045087">
    <property type="term" value="P:innate immune response"/>
    <property type="evidence" value="ECO:0007669"/>
    <property type="project" value="UniProtKB-KW"/>
</dbReference>
<dbReference type="SUPFAM" id="SSF49899">
    <property type="entry name" value="Concanavalin A-like lectins/glucanases"/>
    <property type="match status" value="1"/>
</dbReference>
<dbReference type="InterPro" id="IPR051051">
    <property type="entry name" value="E3_ubiq-ligase_TRIM/RNF"/>
</dbReference>
<dbReference type="Pfam" id="PF00622">
    <property type="entry name" value="SPRY"/>
    <property type="match status" value="1"/>
</dbReference>
<dbReference type="Gene3D" id="3.30.160.60">
    <property type="entry name" value="Classic Zinc Finger"/>
    <property type="match status" value="1"/>
</dbReference>
<feature type="domain" description="B box-type" evidence="12">
    <location>
        <begin position="135"/>
        <end position="177"/>
    </location>
</feature>
<dbReference type="InterPro" id="IPR000315">
    <property type="entry name" value="Znf_B-box"/>
</dbReference>
<dbReference type="InterPro" id="IPR013320">
    <property type="entry name" value="ConA-like_dom_sf"/>
</dbReference>
<feature type="domain" description="RING-type" evidence="11">
    <location>
        <begin position="12"/>
        <end position="56"/>
    </location>
</feature>
<dbReference type="SMART" id="SM00336">
    <property type="entry name" value="BBOX"/>
    <property type="match status" value="1"/>
</dbReference>
<keyword evidence="5" id="KW-0862">Zinc</keyword>
<evidence type="ECO:0000256" key="10">
    <source>
        <dbReference type="SAM" id="MobiDB-lite"/>
    </source>
</evidence>
<keyword evidence="1" id="KW-0399">Innate immunity</keyword>
<dbReference type="Pfam" id="PF13445">
    <property type="entry name" value="zf-RING_UBOX"/>
    <property type="match status" value="1"/>
</dbReference>
<dbReference type="InterPro" id="IPR027370">
    <property type="entry name" value="Znf-RING_euk"/>
</dbReference>
<evidence type="ECO:0000256" key="1">
    <source>
        <dbReference type="ARBA" id="ARBA00022588"/>
    </source>
</evidence>
<evidence type="ECO:0000256" key="6">
    <source>
        <dbReference type="ARBA" id="ARBA00022859"/>
    </source>
</evidence>
<protein>
    <submittedName>
        <fullName evidence="14">Uncharacterized protein</fullName>
    </submittedName>
</protein>
<dbReference type="Gene3D" id="3.30.40.10">
    <property type="entry name" value="Zinc/RING finger domain, C3HC4 (zinc finger)"/>
    <property type="match status" value="1"/>
</dbReference>
<dbReference type="CDD" id="cd19769">
    <property type="entry name" value="Bbox2_TRIM16-like"/>
    <property type="match status" value="1"/>
</dbReference>
<reference evidence="14" key="3">
    <citation type="submission" date="2016-05" db="EMBL/GenBank/DDBJ databases">
        <title>WGS assembly of Xenopus tropicalis.</title>
        <authorList>
            <person name="Sessions A."/>
            <person name="Jenkins J."/>
            <person name="Mitros T."/>
            <person name="Lyons J.T."/>
            <person name="Dichmann D.S."/>
            <person name="Robert J."/>
            <person name="Harland R.M."/>
            <person name="Rokhsar D.S."/>
        </authorList>
    </citation>
    <scope>NUCLEOTIDE SEQUENCE</scope>
    <source>
        <strain evidence="14">Nigerian</strain>
    </source>
</reference>
<dbReference type="SMART" id="SM00184">
    <property type="entry name" value="RING"/>
    <property type="match status" value="1"/>
</dbReference>
<dbReference type="EMBL" id="KV460570">
    <property type="protein sequence ID" value="OCA16732.1"/>
    <property type="molecule type" value="Genomic_DNA"/>
</dbReference>
<dbReference type="Pfam" id="PF00643">
    <property type="entry name" value="zf-B_box"/>
    <property type="match status" value="1"/>
</dbReference>
<evidence type="ECO:0000256" key="5">
    <source>
        <dbReference type="ARBA" id="ARBA00022833"/>
    </source>
</evidence>
<dbReference type="PRINTS" id="PR01407">
    <property type="entry name" value="BUTYPHLNCDUF"/>
</dbReference>
<evidence type="ECO:0000256" key="4">
    <source>
        <dbReference type="ARBA" id="ARBA00022786"/>
    </source>
</evidence>
<keyword evidence="2" id="KW-0479">Metal-binding</keyword>
<dbReference type="GO" id="GO:0008270">
    <property type="term" value="F:zinc ion binding"/>
    <property type="evidence" value="ECO:0007669"/>
    <property type="project" value="UniProtKB-KW"/>
</dbReference>
<feature type="region of interest" description="Disordered" evidence="10">
    <location>
        <begin position="119"/>
        <end position="140"/>
    </location>
</feature>
<gene>
    <name evidence="14" type="ORF">XENTR_v90027961mg</name>
</gene>
<dbReference type="InterPro" id="IPR013083">
    <property type="entry name" value="Znf_RING/FYVE/PHD"/>
</dbReference>
<dbReference type="InterPro" id="IPR058030">
    <property type="entry name" value="TRIM8/14/16/25/29/45/65_CC"/>
</dbReference>
<feature type="coiled-coil region" evidence="9">
    <location>
        <begin position="235"/>
        <end position="284"/>
    </location>
</feature>
<dbReference type="PROSITE" id="PS50119">
    <property type="entry name" value="ZF_BBOX"/>
    <property type="match status" value="1"/>
</dbReference>
<keyword evidence="3 8" id="KW-0863">Zinc-finger</keyword>
<dbReference type="Pfam" id="PF25600">
    <property type="entry name" value="TRIM_CC"/>
    <property type="match status" value="1"/>
</dbReference>
<organism evidence="14">
    <name type="scientific">Xenopus tropicalis</name>
    <name type="common">Western clawed frog</name>
    <name type="synonym">Silurana tropicalis</name>
    <dbReference type="NCBI Taxonomy" id="8364"/>
    <lineage>
        <taxon>Eukaryota</taxon>
        <taxon>Metazoa</taxon>
        <taxon>Chordata</taxon>
        <taxon>Craniata</taxon>
        <taxon>Vertebrata</taxon>
        <taxon>Euteleostomi</taxon>
        <taxon>Amphibia</taxon>
        <taxon>Batrachia</taxon>
        <taxon>Anura</taxon>
        <taxon>Pipoidea</taxon>
        <taxon>Pipidae</taxon>
        <taxon>Xenopodinae</taxon>
        <taxon>Xenopus</taxon>
        <taxon>Silurana</taxon>
    </lineage>
</organism>
<evidence type="ECO:0000259" key="13">
    <source>
        <dbReference type="PROSITE" id="PS50188"/>
    </source>
</evidence>
<sequence length="523" mass="58974">MAAADLRDKLSCSACREIYTDPVTLPCGHNYCRGCIGGTWGEQGKRREEPSCPECRQTFTHRPELKKNVTLSKICQGFRSTPPGQGGARNICPTCDSPVAAGTSCQNCDPSQWDINLPIGSGPAEPAPTDPPNSPRNRTCPAHSQMELEYYCPQDGACVCVACCLVGEHRGHRVELLSEASENKKVKLREVLGKLSPEREETEGQIQRLQERRRELPGKAAGETDRVTALFRGIREELEALEKRLLRDISREQEKVSHQLNGLIQQLEIKKDELSRKIRHIEELCNMASPLTVLQAPEPDGPELYEAEGGDRKRRKMEDINTPAVGDLDEGRISETLLTGLDQIVTEAKGRFTWREATDLVLDTEAHDTYVSEDRKTLSCTVGHRYNPYCDIFSIVFRDLCLSTRSFSSGRHYWEVEGSGERWEVGVAYSYEDLDEDDSDEDRAWNLSIICDTYNVQHRNHNMPLPLRPSCGRIRVSLDYEAGLVSFYELSEPIRHIYTHTDSFTLPLRAAFWVELGSVRITS</sequence>